<sequence length="219" mass="22529">MTYAAGADLLVVKQVSTTTPAAGETFTYTIRYRCASITALYCAAPTITDTLPAPLKIVSYTPMGGSVADATLVGKTLTWRLATPPDGLPEGVPADGLAAGSTGILKVQVKFPTCNSAAPPAIVSNVAIAETGGIASTSTAPDVIVPVGIDAACPTPPPAPSVGFAKTGSADFVQPGGMERWSVSLAQQRHGVHGDRTRSGRNAGVRCRRYQYPETDELP</sequence>
<name>A0A1Y1QPF5_9GAMM</name>
<evidence type="ECO:0000259" key="1">
    <source>
        <dbReference type="Pfam" id="PF01345"/>
    </source>
</evidence>
<gene>
    <name evidence="2" type="ORF">BWK73_19665</name>
</gene>
<dbReference type="AlphaFoldDB" id="A0A1Y1QPF5"/>
<proteinExistence type="predicted"/>
<evidence type="ECO:0000313" key="3">
    <source>
        <dbReference type="Proteomes" id="UP000192491"/>
    </source>
</evidence>
<evidence type="ECO:0000313" key="2">
    <source>
        <dbReference type="EMBL" id="OQX10710.1"/>
    </source>
</evidence>
<accession>A0A1Y1QPF5</accession>
<reference evidence="2 3" key="1">
    <citation type="submission" date="2017-01" db="EMBL/GenBank/DDBJ databases">
        <title>Novel large sulfur bacteria in the metagenomes of groundwater-fed chemosynthetic microbial mats in the Lake Huron basin.</title>
        <authorList>
            <person name="Sharrar A.M."/>
            <person name="Flood B.E."/>
            <person name="Bailey J.V."/>
            <person name="Jones D.S."/>
            <person name="Biddanda B."/>
            <person name="Ruberg S.A."/>
            <person name="Marcus D.N."/>
            <person name="Dick G.J."/>
        </authorList>
    </citation>
    <scope>NUCLEOTIDE SEQUENCE [LARGE SCALE GENOMIC DNA]</scope>
    <source>
        <strain evidence="2">A8</strain>
    </source>
</reference>
<comment type="caution">
    <text evidence="2">The sequence shown here is derived from an EMBL/GenBank/DDBJ whole genome shotgun (WGS) entry which is preliminary data.</text>
</comment>
<dbReference type="Proteomes" id="UP000192491">
    <property type="component" value="Unassembled WGS sequence"/>
</dbReference>
<dbReference type="EMBL" id="MTEJ01000106">
    <property type="protein sequence ID" value="OQX10710.1"/>
    <property type="molecule type" value="Genomic_DNA"/>
</dbReference>
<dbReference type="Pfam" id="PF01345">
    <property type="entry name" value="DUF11"/>
    <property type="match status" value="1"/>
</dbReference>
<organism evidence="2 3">
    <name type="scientific">Thiothrix lacustris</name>
    <dbReference type="NCBI Taxonomy" id="525917"/>
    <lineage>
        <taxon>Bacteria</taxon>
        <taxon>Pseudomonadati</taxon>
        <taxon>Pseudomonadota</taxon>
        <taxon>Gammaproteobacteria</taxon>
        <taxon>Thiotrichales</taxon>
        <taxon>Thiotrichaceae</taxon>
        <taxon>Thiothrix</taxon>
    </lineage>
</organism>
<protein>
    <recommendedName>
        <fullName evidence="1">DUF11 domain-containing protein</fullName>
    </recommendedName>
</protein>
<dbReference type="InterPro" id="IPR001434">
    <property type="entry name" value="OmcB-like_DUF11"/>
</dbReference>
<feature type="domain" description="DUF11" evidence="1">
    <location>
        <begin position="8"/>
        <end position="111"/>
    </location>
</feature>